<dbReference type="SUPFAM" id="SSF51735">
    <property type="entry name" value="NAD(P)-binding Rossmann-fold domains"/>
    <property type="match status" value="1"/>
</dbReference>
<dbReference type="GO" id="GO:0016491">
    <property type="term" value="F:oxidoreductase activity"/>
    <property type="evidence" value="ECO:0007669"/>
    <property type="project" value="UniProtKB-KW"/>
</dbReference>
<dbReference type="RefSeq" id="WP_099516705.1">
    <property type="nucleotide sequence ID" value="NZ_CP016808.1"/>
</dbReference>
<evidence type="ECO:0000259" key="3">
    <source>
        <dbReference type="Pfam" id="PF22725"/>
    </source>
</evidence>
<dbReference type="PANTHER" id="PTHR43818:SF11">
    <property type="entry name" value="BCDNA.GH03377"/>
    <property type="match status" value="1"/>
</dbReference>
<dbReference type="AlphaFoldDB" id="A0A1B2DC65"/>
<dbReference type="InterPro" id="IPR055170">
    <property type="entry name" value="GFO_IDH_MocA-like_dom"/>
</dbReference>
<dbReference type="SUPFAM" id="SSF55347">
    <property type="entry name" value="Glyceraldehyde-3-phosphate dehydrogenase-like, C-terminal domain"/>
    <property type="match status" value="1"/>
</dbReference>
<sequence length="356" mass="39366">MSTANGMNYAPKGKPKPVVKEGEFVFAALSLDHGHIYGMCNGLREAGGTLKWVYDPDPKKVEAFVRTYPEVRPAESKQQILQDAEVVLVAAAAITNLRGPLGVEVMKHGKHYFTDKAPFTTLEQLAEARQVQAATGKIYAVYYSERLHVECAEYAGQLVKDGAIGRVLNVMGLGPHRLNAAARPDWFFNKEQYGGIICDIGSHQIEQFLYFADCKDATVQSSKIANYNNKQYPELEDFGDATLIGDNGATHYFRVDWFTPDGLSTWGDGRTIILGTKGYIELRKYVDLTRGGSDHLYLVNGDGEQKIDVKDKVGFPYFGALILDCLNGTELAMPQAHTFKAAELCLQAQLQAVRVE</sequence>
<reference evidence="4" key="1">
    <citation type="submission" date="2016-08" db="EMBL/GenBank/DDBJ databases">
        <title>Complete Genome Seqeunce of Paenibacillus sp. BIHB 4019 from tea rhizoplane.</title>
        <authorList>
            <person name="Thakur R."/>
            <person name="Swarnkar M.K."/>
            <person name="Gulati A."/>
        </authorList>
    </citation>
    <scope>NUCLEOTIDE SEQUENCE [LARGE SCALE GENOMIC DNA]</scope>
    <source>
        <strain evidence="4">BIHB4019</strain>
    </source>
</reference>
<dbReference type="Gene3D" id="3.30.360.10">
    <property type="entry name" value="Dihydrodipicolinate Reductase, domain 2"/>
    <property type="match status" value="1"/>
</dbReference>
<accession>A0A1B2DC65</accession>
<dbReference type="InterPro" id="IPR000683">
    <property type="entry name" value="Gfo/Idh/MocA-like_OxRdtase_N"/>
</dbReference>
<evidence type="ECO:0000259" key="2">
    <source>
        <dbReference type="Pfam" id="PF01408"/>
    </source>
</evidence>
<dbReference type="PANTHER" id="PTHR43818">
    <property type="entry name" value="BCDNA.GH03377"/>
    <property type="match status" value="1"/>
</dbReference>
<feature type="domain" description="Gfo/Idh/MocA-like oxidoreductase N-terminal" evidence="2">
    <location>
        <begin position="49"/>
        <end position="143"/>
    </location>
</feature>
<dbReference type="EMBL" id="CP016808">
    <property type="protein sequence ID" value="ANY65304.1"/>
    <property type="molecule type" value="Genomic_DNA"/>
</dbReference>
<organism evidence="4">
    <name type="scientific">Paenibacillus sp. BIHB 4019</name>
    <dbReference type="NCBI Taxonomy" id="1870819"/>
    <lineage>
        <taxon>Bacteria</taxon>
        <taxon>Bacillati</taxon>
        <taxon>Bacillota</taxon>
        <taxon>Bacilli</taxon>
        <taxon>Bacillales</taxon>
        <taxon>Paenibacillaceae</taxon>
        <taxon>Paenibacillus</taxon>
    </lineage>
</organism>
<name>A0A1B2DC65_9BACL</name>
<dbReference type="Gene3D" id="3.40.50.720">
    <property type="entry name" value="NAD(P)-binding Rossmann-like Domain"/>
    <property type="match status" value="1"/>
</dbReference>
<feature type="domain" description="GFO/IDH/MocA-like oxidoreductase" evidence="3">
    <location>
        <begin position="155"/>
        <end position="281"/>
    </location>
</feature>
<gene>
    <name evidence="4" type="ORF">BBD42_01520</name>
</gene>
<evidence type="ECO:0000256" key="1">
    <source>
        <dbReference type="ARBA" id="ARBA00023002"/>
    </source>
</evidence>
<protein>
    <submittedName>
        <fullName evidence="4">Oxidoreductase</fullName>
    </submittedName>
</protein>
<dbReference type="GO" id="GO:0000166">
    <property type="term" value="F:nucleotide binding"/>
    <property type="evidence" value="ECO:0007669"/>
    <property type="project" value="InterPro"/>
</dbReference>
<evidence type="ECO:0000313" key="4">
    <source>
        <dbReference type="EMBL" id="ANY65304.1"/>
    </source>
</evidence>
<dbReference type="Pfam" id="PF22725">
    <property type="entry name" value="GFO_IDH_MocA_C3"/>
    <property type="match status" value="1"/>
</dbReference>
<proteinExistence type="predicted"/>
<keyword evidence="1" id="KW-0560">Oxidoreductase</keyword>
<dbReference type="InterPro" id="IPR036291">
    <property type="entry name" value="NAD(P)-bd_dom_sf"/>
</dbReference>
<dbReference type="Pfam" id="PF01408">
    <property type="entry name" value="GFO_IDH_MocA"/>
    <property type="match status" value="1"/>
</dbReference>
<dbReference type="InterPro" id="IPR050463">
    <property type="entry name" value="Gfo/Idh/MocA_oxidrdct_glycsds"/>
</dbReference>